<dbReference type="Pfam" id="PF00126">
    <property type="entry name" value="HTH_1"/>
    <property type="match status" value="1"/>
</dbReference>
<accession>A0A0M2Q9U6</accession>
<reference evidence="6" key="2">
    <citation type="submission" date="2017-09" db="EMBL/GenBank/DDBJ databases">
        <title>FDA dAtabase for Regulatory Grade micrObial Sequences (FDA-ARGOS): Supporting development and validation of Infectious Disease Dx tests.</title>
        <authorList>
            <person name="Minogue T."/>
            <person name="Wolcott M."/>
            <person name="Wasieloski L."/>
            <person name="Aguilar W."/>
            <person name="Moore D."/>
            <person name="Tallon L.J."/>
            <person name="Sadzewicz L."/>
            <person name="Ott S."/>
            <person name="Zhao X."/>
            <person name="Nagaraj S."/>
            <person name="Vavikolanu K."/>
            <person name="Aluvathingal J."/>
            <person name="Nadendla S."/>
            <person name="Sichtig H."/>
        </authorList>
    </citation>
    <scope>NUCLEOTIDE SEQUENCE</scope>
    <source>
        <strain evidence="6">FDAARGOS_390</strain>
    </source>
</reference>
<gene>
    <name evidence="6" type="ORF">CRM94_15500</name>
    <name evidence="7" type="ORF">NYZ96_21940</name>
</gene>
<dbReference type="RefSeq" id="WP_046580557.1">
    <property type="nucleotide sequence ID" value="NZ_CADEPO010000008.1"/>
</dbReference>
<evidence type="ECO:0000256" key="4">
    <source>
        <dbReference type="ARBA" id="ARBA00023163"/>
    </source>
</evidence>
<evidence type="ECO:0000313" key="7">
    <source>
        <dbReference type="EMBL" id="UWX74198.1"/>
    </source>
</evidence>
<dbReference type="Proteomes" id="UP000220629">
    <property type="component" value="Unassembled WGS sequence"/>
</dbReference>
<dbReference type="Proteomes" id="UP001059745">
    <property type="component" value="Chromosome 2"/>
</dbReference>
<dbReference type="EMBL" id="CP104215">
    <property type="protein sequence ID" value="UWX74198.1"/>
    <property type="molecule type" value="Genomic_DNA"/>
</dbReference>
<dbReference type="PRINTS" id="PR00039">
    <property type="entry name" value="HTHLYSR"/>
</dbReference>
<organism evidence="6 8">
    <name type="scientific">Burkholderia gladioli</name>
    <name type="common">Pseudomonas marginata</name>
    <name type="synonym">Phytomonas marginata</name>
    <dbReference type="NCBI Taxonomy" id="28095"/>
    <lineage>
        <taxon>Bacteria</taxon>
        <taxon>Pseudomonadati</taxon>
        <taxon>Pseudomonadota</taxon>
        <taxon>Betaproteobacteria</taxon>
        <taxon>Burkholderiales</taxon>
        <taxon>Burkholderiaceae</taxon>
        <taxon>Burkholderia</taxon>
    </lineage>
</organism>
<evidence type="ECO:0000256" key="1">
    <source>
        <dbReference type="ARBA" id="ARBA00009437"/>
    </source>
</evidence>
<evidence type="ECO:0000256" key="3">
    <source>
        <dbReference type="ARBA" id="ARBA00023125"/>
    </source>
</evidence>
<dbReference type="PANTHER" id="PTHR30427">
    <property type="entry name" value="TRANSCRIPTIONAL ACTIVATOR PROTEIN LYSR"/>
    <property type="match status" value="1"/>
</dbReference>
<name>A0A0M2Q9U6_BURGA</name>
<keyword evidence="4" id="KW-0804">Transcription</keyword>
<keyword evidence="2" id="KW-0805">Transcription regulation</keyword>
<dbReference type="Gene3D" id="1.10.10.10">
    <property type="entry name" value="Winged helix-like DNA-binding domain superfamily/Winged helix DNA-binding domain"/>
    <property type="match status" value="1"/>
</dbReference>
<dbReference type="GO" id="GO:0010628">
    <property type="term" value="P:positive regulation of gene expression"/>
    <property type="evidence" value="ECO:0007669"/>
    <property type="project" value="TreeGrafter"/>
</dbReference>
<dbReference type="PANTHER" id="PTHR30427:SF1">
    <property type="entry name" value="TRANSCRIPTIONAL ACTIVATOR PROTEIN LYSR"/>
    <property type="match status" value="1"/>
</dbReference>
<evidence type="ECO:0000259" key="5">
    <source>
        <dbReference type="PROSITE" id="PS50931"/>
    </source>
</evidence>
<comment type="similarity">
    <text evidence="1">Belongs to the LysR transcriptional regulatory family.</text>
</comment>
<dbReference type="GO" id="GO:0003700">
    <property type="term" value="F:DNA-binding transcription factor activity"/>
    <property type="evidence" value="ECO:0007669"/>
    <property type="project" value="InterPro"/>
</dbReference>
<dbReference type="SUPFAM" id="SSF53850">
    <property type="entry name" value="Periplasmic binding protein-like II"/>
    <property type="match status" value="1"/>
</dbReference>
<reference evidence="7" key="3">
    <citation type="submission" date="2022-09" db="EMBL/GenBank/DDBJ databases">
        <title>Genomic of Burkholderia gladioli.</title>
        <authorList>
            <person name="Wu H."/>
        </authorList>
    </citation>
    <scope>NUCLEOTIDE SEQUENCE</scope>
    <source>
        <strain evidence="7">ZN-S4</strain>
    </source>
</reference>
<keyword evidence="3" id="KW-0238">DNA-binding</keyword>
<dbReference type="InterPro" id="IPR036388">
    <property type="entry name" value="WH-like_DNA-bd_sf"/>
</dbReference>
<dbReference type="InterPro" id="IPR036390">
    <property type="entry name" value="WH_DNA-bd_sf"/>
</dbReference>
<reference evidence="8" key="1">
    <citation type="submission" date="2017-09" db="EMBL/GenBank/DDBJ databases">
        <title>FDA dAtabase for Regulatory Grade micrObial Sequences (FDA-ARGOS): Supporting development and validation of Infectious Disease Dx tests.</title>
        <authorList>
            <person name="Minogue T."/>
            <person name="Wolcott M."/>
            <person name="Wasieloski L."/>
            <person name="Aguilar W."/>
            <person name="Moore D."/>
            <person name="Tallon L."/>
            <person name="Sadzewicz L."/>
            <person name="Ott S."/>
            <person name="Zhao X."/>
            <person name="Nagaraj S."/>
            <person name="Vavikolanu K."/>
            <person name="Aluvathingal J."/>
            <person name="Nadendla S."/>
            <person name="Sichtig H."/>
        </authorList>
    </citation>
    <scope>NUCLEOTIDE SEQUENCE [LARGE SCALE GENOMIC DNA]</scope>
    <source>
        <strain evidence="8">FDAARGOS_390</strain>
    </source>
</reference>
<evidence type="ECO:0000313" key="8">
    <source>
        <dbReference type="Proteomes" id="UP000220629"/>
    </source>
</evidence>
<dbReference type="SUPFAM" id="SSF46785">
    <property type="entry name" value="Winged helix' DNA-binding domain"/>
    <property type="match status" value="1"/>
</dbReference>
<feature type="domain" description="HTH lysR-type" evidence="5">
    <location>
        <begin position="1"/>
        <end position="58"/>
    </location>
</feature>
<dbReference type="InterPro" id="IPR000847">
    <property type="entry name" value="LysR_HTH_N"/>
</dbReference>
<dbReference type="Pfam" id="PF03466">
    <property type="entry name" value="LysR_substrate"/>
    <property type="match status" value="1"/>
</dbReference>
<dbReference type="PROSITE" id="PS50931">
    <property type="entry name" value="HTH_LYSR"/>
    <property type="match status" value="1"/>
</dbReference>
<evidence type="ECO:0000256" key="2">
    <source>
        <dbReference type="ARBA" id="ARBA00023015"/>
    </source>
</evidence>
<dbReference type="InterPro" id="IPR005119">
    <property type="entry name" value="LysR_subst-bd"/>
</dbReference>
<dbReference type="Gene3D" id="3.40.190.290">
    <property type="match status" value="1"/>
</dbReference>
<dbReference type="AlphaFoldDB" id="A0A0M2Q9U6"/>
<evidence type="ECO:0000313" key="6">
    <source>
        <dbReference type="EMBL" id="PEH43441.1"/>
    </source>
</evidence>
<sequence>MNLKQLEAFAAVSALHTTTAAAQRLGLSQSAVSRLLAQLEEDLGLTLFQREQGRLTPTREAEALVGDAGAVLDAARCLERHAQQLRLAGTRRKLVRVMVPNTLAQSLLPEVLGRFYAEHGEAVLEVFSGTYAAAEEALRSREVDLAIVRLPSPMPGLTALRRFDSEAVCVMPGDHALAALEMVGPRDLDGVPMVLLWRQSPMRHNVDAAFREARISQAVAAEVHSVSVACAMAQRGIGVTIVSRLIASACAGEGLVMRPFRPAQGFSVAIAALESEALGAVARAFAERLGDALEALGAAAPGSTSPA</sequence>
<dbReference type="EMBL" id="PDDY01000001">
    <property type="protein sequence ID" value="PEH43441.1"/>
    <property type="molecule type" value="Genomic_DNA"/>
</dbReference>
<protein>
    <submittedName>
        <fullName evidence="6">LysR family transcriptional regulator</fullName>
    </submittedName>
</protein>
<dbReference type="GO" id="GO:0043565">
    <property type="term" value="F:sequence-specific DNA binding"/>
    <property type="evidence" value="ECO:0007669"/>
    <property type="project" value="TreeGrafter"/>
</dbReference>
<proteinExistence type="inferred from homology"/>